<dbReference type="Proteomes" id="UP001301958">
    <property type="component" value="Unassembled WGS sequence"/>
</dbReference>
<comment type="caution">
    <text evidence="1">The sequence shown here is derived from an EMBL/GenBank/DDBJ whole genome shotgun (WGS) entry which is preliminary data.</text>
</comment>
<proteinExistence type="predicted"/>
<protein>
    <submittedName>
        <fullName evidence="1">Uncharacterized protein</fullName>
    </submittedName>
</protein>
<evidence type="ECO:0000313" key="1">
    <source>
        <dbReference type="EMBL" id="KAK4223665.1"/>
    </source>
</evidence>
<dbReference type="PANTHER" id="PTHR10039">
    <property type="entry name" value="AMELOGENIN"/>
    <property type="match status" value="1"/>
</dbReference>
<feature type="non-terminal residue" evidence="1">
    <location>
        <position position="1"/>
    </location>
</feature>
<gene>
    <name evidence="1" type="ORF">QBC38DRAFT_372731</name>
</gene>
<keyword evidence="2" id="KW-1185">Reference proteome</keyword>
<evidence type="ECO:0000313" key="2">
    <source>
        <dbReference type="Proteomes" id="UP001301958"/>
    </source>
</evidence>
<dbReference type="EMBL" id="MU865419">
    <property type="protein sequence ID" value="KAK4223665.1"/>
    <property type="molecule type" value="Genomic_DNA"/>
</dbReference>
<dbReference type="AlphaFoldDB" id="A0AAN7BHT2"/>
<accession>A0AAN7BHT2</accession>
<organism evidence="1 2">
    <name type="scientific">Podospora fimiseda</name>
    <dbReference type="NCBI Taxonomy" id="252190"/>
    <lineage>
        <taxon>Eukaryota</taxon>
        <taxon>Fungi</taxon>
        <taxon>Dikarya</taxon>
        <taxon>Ascomycota</taxon>
        <taxon>Pezizomycotina</taxon>
        <taxon>Sordariomycetes</taxon>
        <taxon>Sordariomycetidae</taxon>
        <taxon>Sordariales</taxon>
        <taxon>Podosporaceae</taxon>
        <taxon>Podospora</taxon>
    </lineage>
</organism>
<name>A0AAN7BHT2_9PEZI</name>
<sequence>LNICLSSRHYPTISIPNCPEITVESSNRKDINRYLQQRLTAAASRVFLWAILAIDIVVRELDAGQSLMSIMGSLKHVPKRMEDMYAELCHSLKPEERAFSTALMQWVLFAERDSGTLLNVICRCTRLSSH</sequence>
<reference evidence="1" key="2">
    <citation type="submission" date="2023-05" db="EMBL/GenBank/DDBJ databases">
        <authorList>
            <consortium name="Lawrence Berkeley National Laboratory"/>
            <person name="Steindorff A."/>
            <person name="Hensen N."/>
            <person name="Bonometti L."/>
            <person name="Westerberg I."/>
            <person name="Brannstrom I.O."/>
            <person name="Guillou S."/>
            <person name="Cros-Aarteil S."/>
            <person name="Calhoun S."/>
            <person name="Haridas S."/>
            <person name="Kuo A."/>
            <person name="Mondo S."/>
            <person name="Pangilinan J."/>
            <person name="Riley R."/>
            <person name="Labutti K."/>
            <person name="Andreopoulos B."/>
            <person name="Lipzen A."/>
            <person name="Chen C."/>
            <person name="Yanf M."/>
            <person name="Daum C."/>
            <person name="Ng V."/>
            <person name="Clum A."/>
            <person name="Ohm R."/>
            <person name="Martin F."/>
            <person name="Silar P."/>
            <person name="Natvig D."/>
            <person name="Lalanne C."/>
            <person name="Gautier V."/>
            <person name="Ament-Velasquez S.L."/>
            <person name="Kruys A."/>
            <person name="Hutchinson M.I."/>
            <person name="Powell A.J."/>
            <person name="Barry K."/>
            <person name="Miller A.N."/>
            <person name="Grigoriev I.V."/>
            <person name="Debuchy R."/>
            <person name="Gladieux P."/>
            <person name="Thoren M.H."/>
            <person name="Johannesson H."/>
        </authorList>
    </citation>
    <scope>NUCLEOTIDE SEQUENCE</scope>
    <source>
        <strain evidence="1">CBS 990.96</strain>
    </source>
</reference>
<reference evidence="1" key="1">
    <citation type="journal article" date="2023" name="Mol. Phylogenet. Evol.">
        <title>Genome-scale phylogeny and comparative genomics of the fungal order Sordariales.</title>
        <authorList>
            <person name="Hensen N."/>
            <person name="Bonometti L."/>
            <person name="Westerberg I."/>
            <person name="Brannstrom I.O."/>
            <person name="Guillou S."/>
            <person name="Cros-Aarteil S."/>
            <person name="Calhoun S."/>
            <person name="Haridas S."/>
            <person name="Kuo A."/>
            <person name="Mondo S."/>
            <person name="Pangilinan J."/>
            <person name="Riley R."/>
            <person name="LaButti K."/>
            <person name="Andreopoulos B."/>
            <person name="Lipzen A."/>
            <person name="Chen C."/>
            <person name="Yan M."/>
            <person name="Daum C."/>
            <person name="Ng V."/>
            <person name="Clum A."/>
            <person name="Steindorff A."/>
            <person name="Ohm R.A."/>
            <person name="Martin F."/>
            <person name="Silar P."/>
            <person name="Natvig D.O."/>
            <person name="Lalanne C."/>
            <person name="Gautier V."/>
            <person name="Ament-Velasquez S.L."/>
            <person name="Kruys A."/>
            <person name="Hutchinson M.I."/>
            <person name="Powell A.J."/>
            <person name="Barry K."/>
            <person name="Miller A.N."/>
            <person name="Grigoriev I.V."/>
            <person name="Debuchy R."/>
            <person name="Gladieux P."/>
            <person name="Hiltunen Thoren M."/>
            <person name="Johannesson H."/>
        </authorList>
    </citation>
    <scope>NUCLEOTIDE SEQUENCE</scope>
    <source>
        <strain evidence="1">CBS 990.96</strain>
    </source>
</reference>